<dbReference type="Gene3D" id="2.180.10.10">
    <property type="entry name" value="RHS repeat-associated core"/>
    <property type="match status" value="1"/>
</dbReference>
<sequence length="256" mass="28642">MKRMYSAVRWPLGFILIGFIWLDGCKKSDDPGAQGSTNTLCKEVTIKATLLDLNYKFTFDDQLRIVGITVTDDGQTETRTYTYGSDGKLIDPSGDISTDYKNGLLDFVILDGALFEFNPAGQLTGARITTDDNDVLLYSYSYDANGDPVSIKGVITDSDGHTESDNYVLDYLADKLNGLPWSQQPQFAWLSPVFTAVPLTSKHLLNKWVRNWTAAGKSFTFTQQYTYTFDAQGRTTQFVHTGNPKNFFTITYAQCQ</sequence>
<dbReference type="KEGG" id="senf:GJR95_21955"/>
<accession>A0A6P1VZI8</accession>
<evidence type="ECO:0000313" key="2">
    <source>
        <dbReference type="Proteomes" id="UP000464577"/>
    </source>
</evidence>
<gene>
    <name evidence="1" type="ORF">GJR95_21955</name>
</gene>
<reference evidence="1 2" key="1">
    <citation type="submission" date="2019-11" db="EMBL/GenBank/DDBJ databases">
        <title>Spirosoma endbachense sp. nov., isolated from a natural salt meadow.</title>
        <authorList>
            <person name="Rojas J."/>
            <person name="Ambika Manirajan B."/>
            <person name="Ratering S."/>
            <person name="Suarez C."/>
            <person name="Geissler-Plaum R."/>
            <person name="Schnell S."/>
        </authorList>
    </citation>
    <scope>NUCLEOTIDE SEQUENCE [LARGE SCALE GENOMIC DNA]</scope>
    <source>
        <strain evidence="1 2">I-24</strain>
    </source>
</reference>
<dbReference type="RefSeq" id="WP_162387912.1">
    <property type="nucleotide sequence ID" value="NZ_CP045997.1"/>
</dbReference>
<keyword evidence="2" id="KW-1185">Reference proteome</keyword>
<protein>
    <recommendedName>
        <fullName evidence="3">DUF4595 domain-containing protein</fullName>
    </recommendedName>
</protein>
<organism evidence="1 2">
    <name type="scientific">Spirosoma endbachense</name>
    <dbReference type="NCBI Taxonomy" id="2666025"/>
    <lineage>
        <taxon>Bacteria</taxon>
        <taxon>Pseudomonadati</taxon>
        <taxon>Bacteroidota</taxon>
        <taxon>Cytophagia</taxon>
        <taxon>Cytophagales</taxon>
        <taxon>Cytophagaceae</taxon>
        <taxon>Spirosoma</taxon>
    </lineage>
</organism>
<evidence type="ECO:0008006" key="3">
    <source>
        <dbReference type="Google" id="ProtNLM"/>
    </source>
</evidence>
<name>A0A6P1VZI8_9BACT</name>
<dbReference type="Proteomes" id="UP000464577">
    <property type="component" value="Chromosome"/>
</dbReference>
<evidence type="ECO:0000313" key="1">
    <source>
        <dbReference type="EMBL" id="QHV97502.1"/>
    </source>
</evidence>
<dbReference type="AlphaFoldDB" id="A0A6P1VZI8"/>
<dbReference type="EMBL" id="CP045997">
    <property type="protein sequence ID" value="QHV97502.1"/>
    <property type="molecule type" value="Genomic_DNA"/>
</dbReference>
<proteinExistence type="predicted"/>